<feature type="domain" description="CusB-like beta-barrel" evidence="5">
    <location>
        <begin position="192"/>
        <end position="264"/>
    </location>
</feature>
<dbReference type="FunFam" id="2.40.30.170:FF:000010">
    <property type="entry name" value="Efflux RND transporter periplasmic adaptor subunit"/>
    <property type="match status" value="1"/>
</dbReference>
<dbReference type="Pfam" id="PF25973">
    <property type="entry name" value="BSH_CzcB"/>
    <property type="match status" value="1"/>
</dbReference>
<dbReference type="FunFam" id="2.40.420.20:FF:000007">
    <property type="entry name" value="HAE1 family efflux pump MFP component"/>
    <property type="match status" value="1"/>
</dbReference>
<dbReference type="Gene3D" id="2.40.420.20">
    <property type="match status" value="1"/>
</dbReference>
<evidence type="ECO:0000313" key="9">
    <source>
        <dbReference type="Proteomes" id="UP001155587"/>
    </source>
</evidence>
<dbReference type="PANTHER" id="PTHR30469:SF13">
    <property type="entry name" value="HAE1 FAMILY EFFLUX PUMP MFP COMPONENT"/>
    <property type="match status" value="1"/>
</dbReference>
<dbReference type="Proteomes" id="UP001155587">
    <property type="component" value="Unassembled WGS sequence"/>
</dbReference>
<comment type="similarity">
    <text evidence="1">Belongs to the membrane fusion protein (MFP) (TC 8.A.1) family.</text>
</comment>
<dbReference type="GO" id="GO:0015562">
    <property type="term" value="F:efflux transmembrane transporter activity"/>
    <property type="evidence" value="ECO:0007669"/>
    <property type="project" value="TreeGrafter"/>
</dbReference>
<feature type="domain" description="CzcB-like barrel-sandwich hybrid" evidence="6">
    <location>
        <begin position="60"/>
        <end position="185"/>
    </location>
</feature>
<feature type="compositionally biased region" description="Basic and acidic residues" evidence="3">
    <location>
        <begin position="348"/>
        <end position="362"/>
    </location>
</feature>
<gene>
    <name evidence="8" type="ORF">MD535_15250</name>
</gene>
<reference evidence="8" key="1">
    <citation type="submission" date="2022-02" db="EMBL/GenBank/DDBJ databases">
        <title>Vibrio sp. nov, a new bacterium isolated from seawater.</title>
        <authorList>
            <person name="Yuan Y."/>
        </authorList>
    </citation>
    <scope>NUCLEOTIDE SEQUENCE</scope>
    <source>
        <strain evidence="8">ZSDZ65</strain>
    </source>
</reference>
<keyword evidence="2" id="KW-0175">Coiled coil</keyword>
<evidence type="ECO:0000259" key="5">
    <source>
        <dbReference type="Pfam" id="PF25954"/>
    </source>
</evidence>
<evidence type="ECO:0000256" key="2">
    <source>
        <dbReference type="SAM" id="Coils"/>
    </source>
</evidence>
<proteinExistence type="inferred from homology"/>
<dbReference type="Pfam" id="PF25954">
    <property type="entry name" value="Beta-barrel_RND_2"/>
    <property type="match status" value="1"/>
</dbReference>
<keyword evidence="4" id="KW-0732">Signal</keyword>
<name>A0A9X3HY08_9VIBR</name>
<feature type="domain" description="YknX-like C-terminal permuted SH3-like" evidence="7">
    <location>
        <begin position="273"/>
        <end position="338"/>
    </location>
</feature>
<dbReference type="InterPro" id="IPR058647">
    <property type="entry name" value="BSH_CzcB-like"/>
</dbReference>
<sequence>MKNKTIIGLLALSILSASSASYAKRSQGSQAISVVTETVAVHQVSQSLSLVGKLEADQSVIIASEVSGIVDQIRVSANEKVPKGQVLILLNDDKAVASVAEAKAYLRDQKRILAEFERLASSNAITKTEIDAQKTNVDIANARLDAANAQLNDLHIEAPFSGTVGLIDFSRGKLVNVGTELLTLDDLSIMQLDLQVPERYLSMLEKGMPVTAKTSAWGNRLFEGAVVAVDTRVNQETLNLRVRIHFENQENRLKPGMLAQANMAFPPIEAPIIPVQALEYSGTKRFVYVIDENSKAHRTEVILGARVGNQVVIEKGLKIGQRIVVQGIVNMRDGSAVQEVKSEPTAQRTEKRTELVSEKEVS</sequence>
<evidence type="ECO:0000256" key="3">
    <source>
        <dbReference type="SAM" id="MobiDB-lite"/>
    </source>
</evidence>
<organism evidence="8 9">
    <name type="scientific">Vibrio qingdaonensis</name>
    <dbReference type="NCBI Taxonomy" id="2829491"/>
    <lineage>
        <taxon>Bacteria</taxon>
        <taxon>Pseudomonadati</taxon>
        <taxon>Pseudomonadota</taxon>
        <taxon>Gammaproteobacteria</taxon>
        <taxon>Vibrionales</taxon>
        <taxon>Vibrionaceae</taxon>
        <taxon>Vibrio</taxon>
    </lineage>
</organism>
<dbReference type="InterPro" id="IPR058792">
    <property type="entry name" value="Beta-barrel_RND_2"/>
</dbReference>
<dbReference type="InterPro" id="IPR006143">
    <property type="entry name" value="RND_pump_MFP"/>
</dbReference>
<keyword evidence="9" id="KW-1185">Reference proteome</keyword>
<evidence type="ECO:0000259" key="7">
    <source>
        <dbReference type="Pfam" id="PF25989"/>
    </source>
</evidence>
<protein>
    <submittedName>
        <fullName evidence="8">Efflux RND transporter periplasmic adaptor subunit</fullName>
    </submittedName>
</protein>
<feature type="region of interest" description="Disordered" evidence="3">
    <location>
        <begin position="339"/>
        <end position="362"/>
    </location>
</feature>
<dbReference type="Gene3D" id="2.40.50.100">
    <property type="match status" value="1"/>
</dbReference>
<dbReference type="EMBL" id="JAKRRY010000021">
    <property type="protein sequence ID" value="MCW8347362.1"/>
    <property type="molecule type" value="Genomic_DNA"/>
</dbReference>
<evidence type="ECO:0000313" key="8">
    <source>
        <dbReference type="EMBL" id="MCW8347362.1"/>
    </source>
</evidence>
<dbReference type="PANTHER" id="PTHR30469">
    <property type="entry name" value="MULTIDRUG RESISTANCE PROTEIN MDTA"/>
    <property type="match status" value="1"/>
</dbReference>
<feature type="coiled-coil region" evidence="2">
    <location>
        <begin position="130"/>
        <end position="157"/>
    </location>
</feature>
<dbReference type="GO" id="GO:1990281">
    <property type="term" value="C:efflux pump complex"/>
    <property type="evidence" value="ECO:0007669"/>
    <property type="project" value="TreeGrafter"/>
</dbReference>
<evidence type="ECO:0000256" key="1">
    <source>
        <dbReference type="ARBA" id="ARBA00009477"/>
    </source>
</evidence>
<evidence type="ECO:0000256" key="4">
    <source>
        <dbReference type="SAM" id="SignalP"/>
    </source>
</evidence>
<dbReference type="Gene3D" id="2.40.30.170">
    <property type="match status" value="1"/>
</dbReference>
<dbReference type="RefSeq" id="WP_265675890.1">
    <property type="nucleotide sequence ID" value="NZ_JAKRRY010000021.1"/>
</dbReference>
<feature type="chain" id="PRO_5040809165" evidence="4">
    <location>
        <begin position="24"/>
        <end position="362"/>
    </location>
</feature>
<evidence type="ECO:0000259" key="6">
    <source>
        <dbReference type="Pfam" id="PF25973"/>
    </source>
</evidence>
<dbReference type="NCBIfam" id="TIGR01730">
    <property type="entry name" value="RND_mfp"/>
    <property type="match status" value="1"/>
</dbReference>
<dbReference type="Gene3D" id="1.10.287.470">
    <property type="entry name" value="Helix hairpin bin"/>
    <property type="match status" value="1"/>
</dbReference>
<comment type="caution">
    <text evidence="8">The sequence shown here is derived from an EMBL/GenBank/DDBJ whole genome shotgun (WGS) entry which is preliminary data.</text>
</comment>
<dbReference type="SUPFAM" id="SSF111369">
    <property type="entry name" value="HlyD-like secretion proteins"/>
    <property type="match status" value="1"/>
</dbReference>
<dbReference type="Pfam" id="PF25989">
    <property type="entry name" value="YknX_C"/>
    <property type="match status" value="1"/>
</dbReference>
<dbReference type="AlphaFoldDB" id="A0A9X3HY08"/>
<feature type="signal peptide" evidence="4">
    <location>
        <begin position="1"/>
        <end position="23"/>
    </location>
</feature>
<dbReference type="InterPro" id="IPR058637">
    <property type="entry name" value="YknX-like_C"/>
</dbReference>
<accession>A0A9X3HY08</accession>